<accession>A0A0B7HXS7</accession>
<name>A0A0B7HXS7_9FLAO</name>
<organism evidence="1 2">
    <name type="scientific">Capnocytophaga canis</name>
    <dbReference type="NCBI Taxonomy" id="1848903"/>
    <lineage>
        <taxon>Bacteria</taxon>
        <taxon>Pseudomonadati</taxon>
        <taxon>Bacteroidota</taxon>
        <taxon>Flavobacteriia</taxon>
        <taxon>Flavobacteriales</taxon>
        <taxon>Flavobacteriaceae</taxon>
        <taxon>Capnocytophaga</taxon>
    </lineage>
</organism>
<keyword evidence="2" id="KW-1185">Reference proteome</keyword>
<dbReference type="Proteomes" id="UP000045051">
    <property type="component" value="Unassembled WGS sequence"/>
</dbReference>
<evidence type="ECO:0000313" key="2">
    <source>
        <dbReference type="Proteomes" id="UP000045051"/>
    </source>
</evidence>
<dbReference type="EMBL" id="CDOI01000001">
    <property type="protein sequence ID" value="CEN43061.1"/>
    <property type="molecule type" value="Genomic_DNA"/>
</dbReference>
<proteinExistence type="predicted"/>
<protein>
    <submittedName>
        <fullName evidence="1">Uncharacterized protein</fullName>
    </submittedName>
</protein>
<sequence length="53" mass="6598">MFPAGLFCVIQWAIENWEQINHYYFEKYIFYEIQKNIIEIKWRSSDGKPSVWH</sequence>
<gene>
    <name evidence="1" type="ORF">CCAND38_10020</name>
</gene>
<dbReference type="AlphaFoldDB" id="A0A0B7HXS7"/>
<reference evidence="1 2" key="1">
    <citation type="submission" date="2015-01" db="EMBL/GenBank/DDBJ databases">
        <authorList>
            <person name="MANFREDI Pablo"/>
        </authorList>
    </citation>
    <scope>NUCLEOTIDE SEQUENCE [LARGE SCALE GENOMIC DNA]</scope>
    <source>
        <strain evidence="1 2">CcD38</strain>
    </source>
</reference>
<evidence type="ECO:0000313" key="1">
    <source>
        <dbReference type="EMBL" id="CEN43061.1"/>
    </source>
</evidence>